<dbReference type="AlphaFoldDB" id="A0A1L4CY99"/>
<dbReference type="RefSeq" id="WP_148696635.1">
    <property type="nucleotide sequence ID" value="NZ_CP017834.1"/>
</dbReference>
<evidence type="ECO:0000256" key="1">
    <source>
        <dbReference type="ARBA" id="ARBA00022729"/>
    </source>
</evidence>
<dbReference type="InterPro" id="IPR013517">
    <property type="entry name" value="FG-GAP"/>
</dbReference>
<dbReference type="InterPro" id="IPR027039">
    <property type="entry name" value="Crtac1"/>
</dbReference>
<dbReference type="STRING" id="1915309.AXG55_02920"/>
<evidence type="ECO:0000313" key="4">
    <source>
        <dbReference type="Proteomes" id="UP000184731"/>
    </source>
</evidence>
<name>A0A1L4CY99_9BACT</name>
<keyword evidence="4" id="KW-1185">Reference proteome</keyword>
<dbReference type="InterPro" id="IPR028994">
    <property type="entry name" value="Integrin_alpha_N"/>
</dbReference>
<dbReference type="EMBL" id="CP017834">
    <property type="protein sequence ID" value="APJ02924.1"/>
    <property type="molecule type" value="Genomic_DNA"/>
</dbReference>
<reference evidence="3 4" key="1">
    <citation type="submission" date="2016-10" db="EMBL/GenBank/DDBJ databases">
        <title>Silvanigrella aquatica sp. nov., isolated from a freshwater lake located in the Black Forest, Germany, description of Silvanigrellaceae fam. nov., Silvanigrellales ord. nov., reclassification of the order Bdellovibrionales in the class Oligoflexia, reclassification of the families Bacteriovoracaceae and Halobacteriovoraceae in the new order Bacteriovoracales ord. nov., and reclassification of the family Pseudobacteriovoracaceae in the order Oligoflexiales.</title>
        <authorList>
            <person name="Hahn M.W."/>
            <person name="Schmidt J."/>
            <person name="Koll U."/>
            <person name="Rohde M."/>
            <person name="Verbag S."/>
            <person name="Pitt A."/>
            <person name="Nakai R."/>
            <person name="Naganuma T."/>
            <person name="Lang E."/>
        </authorList>
    </citation>
    <scope>NUCLEOTIDE SEQUENCE [LARGE SCALE GENOMIC DNA]</scope>
    <source>
        <strain evidence="3 4">MWH-Nonnen-W8red</strain>
    </source>
</reference>
<feature type="domain" description="ASPIC/UnbV" evidence="2">
    <location>
        <begin position="400"/>
        <end position="453"/>
    </location>
</feature>
<dbReference type="PANTHER" id="PTHR16026">
    <property type="entry name" value="CARTILAGE ACIDIC PROTEIN 1"/>
    <property type="match status" value="1"/>
</dbReference>
<evidence type="ECO:0000259" key="2">
    <source>
        <dbReference type="Pfam" id="PF07593"/>
    </source>
</evidence>
<accession>A0A1L4CY99</accession>
<dbReference type="Gene3D" id="2.130.10.130">
    <property type="entry name" value="Integrin alpha, N-terminal"/>
    <property type="match status" value="1"/>
</dbReference>
<dbReference type="Pfam" id="PF13517">
    <property type="entry name" value="FG-GAP_3"/>
    <property type="match status" value="1"/>
</dbReference>
<dbReference type="OrthoDB" id="5297030at2"/>
<dbReference type="PANTHER" id="PTHR16026:SF0">
    <property type="entry name" value="CARTILAGE ACIDIC PROTEIN 1"/>
    <property type="match status" value="1"/>
</dbReference>
<gene>
    <name evidence="3" type="ORF">AXG55_02920</name>
</gene>
<organism evidence="3 4">
    <name type="scientific">Silvanigrella aquatica</name>
    <dbReference type="NCBI Taxonomy" id="1915309"/>
    <lineage>
        <taxon>Bacteria</taxon>
        <taxon>Pseudomonadati</taxon>
        <taxon>Bdellovibrionota</taxon>
        <taxon>Oligoflexia</taxon>
        <taxon>Silvanigrellales</taxon>
        <taxon>Silvanigrellaceae</taxon>
        <taxon>Silvanigrella</taxon>
    </lineage>
</organism>
<sequence length="488" mass="54674">MSLKAKKNKILFKDSSHALEENDSSQYYGVTLFDIDGDNELEILIANASGGNIIYKYNELTQTFKNIAPENFKAVDKKTLCLCVGDFLGNGSPAIYMQHSDTFSGMKTQYDNILVRDSEPNENISFQDYIKKNPDMSNPYAGRSVAAVDFRGEGKHGFYVVNYDAPSLFYNFNLEKNKLEEISKELGLRQFAGGRSILSQYIINKKAIDVFIGNENDSNALFTLSRNGLYKEVASDFELTDYFNDSRGIAIADFDGNGLSDIVVGTWEGKNSIFIQTSDGIFENLSPPFFTEPRSIRSVIVADFDNDGKEEVFINTYKNRNRMYRYLGNREWEELDIGSLSGKNLCGTGAAVGDLTGNGFLDIFITVDNQTSQENKLFLGVPNKNNWLRIQPLTKNGFPALGAKVRLYLKNGKSQTKFICSGSGYLCQMEPVAHFGLGFKKPKIEKIEITWPGNGIEDPPYREISGANVNYDTFIQIPFPNHSESSKE</sequence>
<keyword evidence="1" id="KW-0732">Signal</keyword>
<dbReference type="SUPFAM" id="SSF69318">
    <property type="entry name" value="Integrin alpha N-terminal domain"/>
    <property type="match status" value="1"/>
</dbReference>
<dbReference type="Proteomes" id="UP000184731">
    <property type="component" value="Chromosome"/>
</dbReference>
<dbReference type="Pfam" id="PF07593">
    <property type="entry name" value="UnbV_ASPIC"/>
    <property type="match status" value="1"/>
</dbReference>
<dbReference type="KEGG" id="saqi:AXG55_02920"/>
<proteinExistence type="predicted"/>
<evidence type="ECO:0000313" key="3">
    <source>
        <dbReference type="EMBL" id="APJ02924.1"/>
    </source>
</evidence>
<dbReference type="InterPro" id="IPR011519">
    <property type="entry name" value="UnbV_ASPIC"/>
</dbReference>
<protein>
    <recommendedName>
        <fullName evidence="2">ASPIC/UnbV domain-containing protein</fullName>
    </recommendedName>
</protein>